<dbReference type="InterPro" id="IPR036291">
    <property type="entry name" value="NAD(P)-bd_dom_sf"/>
</dbReference>
<accession>A0A7W5VL34</accession>
<organism evidence="3 4">
    <name type="scientific">Nonomuraea dietziae</name>
    <dbReference type="NCBI Taxonomy" id="65515"/>
    <lineage>
        <taxon>Bacteria</taxon>
        <taxon>Bacillati</taxon>
        <taxon>Actinomycetota</taxon>
        <taxon>Actinomycetes</taxon>
        <taxon>Streptosporangiales</taxon>
        <taxon>Streptosporangiaceae</taxon>
        <taxon>Nonomuraea</taxon>
    </lineage>
</organism>
<dbReference type="Gene3D" id="1.10.1040.20">
    <property type="entry name" value="ProC-like, C-terminal domain"/>
    <property type="match status" value="1"/>
</dbReference>
<dbReference type="InterPro" id="IPR019665">
    <property type="entry name" value="OxRdtase/DH_put_Rossmann_dom"/>
</dbReference>
<feature type="domain" description="Putative oxidoreductase/dehydrogenase Rossmann-like" evidence="1">
    <location>
        <begin position="13"/>
        <end position="134"/>
    </location>
</feature>
<gene>
    <name evidence="3" type="ORF">FHR33_005717</name>
</gene>
<protein>
    <submittedName>
        <fullName evidence="3">Putative short-subunit dehydrogenase-like oxidoreductase (DUF2520 family)</fullName>
    </submittedName>
</protein>
<dbReference type="PANTHER" id="PTHR40459:SF1">
    <property type="entry name" value="CONSERVED HYPOTHETICAL ALANINE AND LEUCINE RICH PROTEIN"/>
    <property type="match status" value="1"/>
</dbReference>
<dbReference type="EMBL" id="JACIBV010000001">
    <property type="protein sequence ID" value="MBB3729857.1"/>
    <property type="molecule type" value="Genomic_DNA"/>
</dbReference>
<proteinExistence type="predicted"/>
<evidence type="ECO:0000259" key="2">
    <source>
        <dbReference type="Pfam" id="PF10728"/>
    </source>
</evidence>
<comment type="caution">
    <text evidence="3">The sequence shown here is derived from an EMBL/GenBank/DDBJ whole genome shotgun (WGS) entry which is preliminary data.</text>
</comment>
<dbReference type="SUPFAM" id="SSF51735">
    <property type="entry name" value="NAD(P)-binding Rossmann-fold domains"/>
    <property type="match status" value="1"/>
</dbReference>
<sequence>MSLTGGQYVMDAGDRPGRLAVGVLGAGKVGSVLGAALAQAGHRVVAASGVSDTSQRWAAERLGVRTRNPEEVVGVAELILLTVSDDALPGLVAGLASTGADLRGKLLVHTSGAYGLGVLDPAAQKGALPLALHPVMTFTGRDDDLNRITGISFGVTSPEPLRPIAEALVIEMGGEPVWIADADRALYHAALAGAANHMVTLIAESSELLERIGVEHPGRMLGPLLGAALDNVLRLGISGLTGPVVRGDATTVRRHVDALILAAPEAADAYVALARLTADRALAAGLLKPEAAERLLDALGGNIWT</sequence>
<dbReference type="InterPro" id="IPR018931">
    <property type="entry name" value="DUF2520"/>
</dbReference>
<dbReference type="InterPro" id="IPR037108">
    <property type="entry name" value="TM1727-like_C_sf"/>
</dbReference>
<dbReference type="Gene3D" id="3.40.50.720">
    <property type="entry name" value="NAD(P)-binding Rossmann-like Domain"/>
    <property type="match status" value="1"/>
</dbReference>
<reference evidence="3 4" key="1">
    <citation type="submission" date="2020-08" db="EMBL/GenBank/DDBJ databases">
        <title>Sequencing the genomes of 1000 actinobacteria strains.</title>
        <authorList>
            <person name="Klenk H.-P."/>
        </authorList>
    </citation>
    <scope>NUCLEOTIDE SEQUENCE [LARGE SCALE GENOMIC DNA]</scope>
    <source>
        <strain evidence="3 4">DSM 44320</strain>
    </source>
</reference>
<dbReference type="PANTHER" id="PTHR40459">
    <property type="entry name" value="CONSERVED HYPOTHETICAL ALANINE AND LEUCINE RICH PROTEIN"/>
    <property type="match status" value="1"/>
</dbReference>
<name>A0A7W5VL34_9ACTN</name>
<dbReference type="Proteomes" id="UP000579945">
    <property type="component" value="Unassembled WGS sequence"/>
</dbReference>
<dbReference type="Pfam" id="PF10728">
    <property type="entry name" value="DUF2520"/>
    <property type="match status" value="1"/>
</dbReference>
<dbReference type="AlphaFoldDB" id="A0A7W5VL34"/>
<dbReference type="Pfam" id="PF10727">
    <property type="entry name" value="Rossmann-like"/>
    <property type="match status" value="1"/>
</dbReference>
<dbReference type="InterPro" id="IPR008927">
    <property type="entry name" value="6-PGluconate_DH-like_C_sf"/>
</dbReference>
<feature type="domain" description="DUF2520" evidence="2">
    <location>
        <begin position="152"/>
        <end position="275"/>
    </location>
</feature>
<keyword evidence="4" id="KW-1185">Reference proteome</keyword>
<dbReference type="SUPFAM" id="SSF48179">
    <property type="entry name" value="6-phosphogluconate dehydrogenase C-terminal domain-like"/>
    <property type="match status" value="1"/>
</dbReference>
<evidence type="ECO:0000313" key="3">
    <source>
        <dbReference type="EMBL" id="MBB3729857.1"/>
    </source>
</evidence>
<evidence type="ECO:0000313" key="4">
    <source>
        <dbReference type="Proteomes" id="UP000579945"/>
    </source>
</evidence>
<evidence type="ECO:0000259" key="1">
    <source>
        <dbReference type="Pfam" id="PF10727"/>
    </source>
</evidence>